<name>A0A9P9BWS8_9PEZI</name>
<organism evidence="5 6">
    <name type="scientific">Microdochium trichocladiopsis</name>
    <dbReference type="NCBI Taxonomy" id="1682393"/>
    <lineage>
        <taxon>Eukaryota</taxon>
        <taxon>Fungi</taxon>
        <taxon>Dikarya</taxon>
        <taxon>Ascomycota</taxon>
        <taxon>Pezizomycotina</taxon>
        <taxon>Sordariomycetes</taxon>
        <taxon>Xylariomycetidae</taxon>
        <taxon>Xylariales</taxon>
        <taxon>Microdochiaceae</taxon>
        <taxon>Microdochium</taxon>
    </lineage>
</organism>
<dbReference type="InterPro" id="IPR013094">
    <property type="entry name" value="AB_hydrolase_3"/>
</dbReference>
<dbReference type="PANTHER" id="PTHR48081">
    <property type="entry name" value="AB HYDROLASE SUPERFAMILY PROTEIN C4A8.06C"/>
    <property type="match status" value="1"/>
</dbReference>
<evidence type="ECO:0000313" key="6">
    <source>
        <dbReference type="Proteomes" id="UP000756346"/>
    </source>
</evidence>
<evidence type="ECO:0000313" key="5">
    <source>
        <dbReference type="EMBL" id="KAH7041082.1"/>
    </source>
</evidence>
<keyword evidence="2 5" id="KW-0378">Hydrolase</keyword>
<evidence type="ECO:0000259" key="4">
    <source>
        <dbReference type="Pfam" id="PF07859"/>
    </source>
</evidence>
<dbReference type="Pfam" id="PF07859">
    <property type="entry name" value="Abhydrolase_3"/>
    <property type="match status" value="1"/>
</dbReference>
<dbReference type="PANTHER" id="PTHR48081:SF2">
    <property type="entry name" value="ALPHA_BETA-HYDROLASE"/>
    <property type="match status" value="1"/>
</dbReference>
<reference evidence="5" key="1">
    <citation type="journal article" date="2021" name="Nat. Commun.">
        <title>Genetic determinants of endophytism in the Arabidopsis root mycobiome.</title>
        <authorList>
            <person name="Mesny F."/>
            <person name="Miyauchi S."/>
            <person name="Thiergart T."/>
            <person name="Pickel B."/>
            <person name="Atanasova L."/>
            <person name="Karlsson M."/>
            <person name="Huettel B."/>
            <person name="Barry K.W."/>
            <person name="Haridas S."/>
            <person name="Chen C."/>
            <person name="Bauer D."/>
            <person name="Andreopoulos W."/>
            <person name="Pangilinan J."/>
            <person name="LaButti K."/>
            <person name="Riley R."/>
            <person name="Lipzen A."/>
            <person name="Clum A."/>
            <person name="Drula E."/>
            <person name="Henrissat B."/>
            <person name="Kohler A."/>
            <person name="Grigoriev I.V."/>
            <person name="Martin F.M."/>
            <person name="Hacquard S."/>
        </authorList>
    </citation>
    <scope>NUCLEOTIDE SEQUENCE</scope>
    <source>
        <strain evidence="5">MPI-CAGE-CH-0230</strain>
    </source>
</reference>
<dbReference type="InterPro" id="IPR050300">
    <property type="entry name" value="GDXG_lipolytic_enzyme"/>
</dbReference>
<dbReference type="SUPFAM" id="SSF53474">
    <property type="entry name" value="alpha/beta-Hydrolases"/>
    <property type="match status" value="1"/>
</dbReference>
<dbReference type="GO" id="GO:0016787">
    <property type="term" value="F:hydrolase activity"/>
    <property type="evidence" value="ECO:0007669"/>
    <property type="project" value="UniProtKB-KW"/>
</dbReference>
<dbReference type="Gene3D" id="3.40.50.1820">
    <property type="entry name" value="alpha/beta hydrolase"/>
    <property type="match status" value="1"/>
</dbReference>
<keyword evidence="6" id="KW-1185">Reference proteome</keyword>
<dbReference type="InterPro" id="IPR029058">
    <property type="entry name" value="AB_hydrolase_fold"/>
</dbReference>
<feature type="domain" description="Alpha/beta hydrolase fold-3" evidence="4">
    <location>
        <begin position="150"/>
        <end position="373"/>
    </location>
</feature>
<comment type="similarity">
    <text evidence="1">Belongs to the 'GDXG' lipolytic enzyme family.</text>
</comment>
<dbReference type="InterPro" id="IPR033140">
    <property type="entry name" value="Lipase_GDXG_put_SER_AS"/>
</dbReference>
<dbReference type="PROSITE" id="PS01174">
    <property type="entry name" value="LIPASE_GDXG_SER"/>
    <property type="match status" value="1"/>
</dbReference>
<evidence type="ECO:0000256" key="3">
    <source>
        <dbReference type="PROSITE-ProRule" id="PRU10038"/>
    </source>
</evidence>
<gene>
    <name evidence="5" type="ORF">B0I36DRAFT_19075</name>
</gene>
<evidence type="ECO:0000256" key="1">
    <source>
        <dbReference type="ARBA" id="ARBA00010515"/>
    </source>
</evidence>
<accession>A0A9P9BWS8</accession>
<dbReference type="Proteomes" id="UP000756346">
    <property type="component" value="Unassembled WGS sequence"/>
</dbReference>
<evidence type="ECO:0000256" key="2">
    <source>
        <dbReference type="ARBA" id="ARBA00022801"/>
    </source>
</evidence>
<dbReference type="EMBL" id="JAGTJQ010000001">
    <property type="protein sequence ID" value="KAH7041082.1"/>
    <property type="molecule type" value="Genomic_DNA"/>
</dbReference>
<dbReference type="AlphaFoldDB" id="A0A9P9BWS8"/>
<dbReference type="RefSeq" id="XP_046019137.1">
    <property type="nucleotide sequence ID" value="XM_046148770.1"/>
</dbReference>
<dbReference type="OrthoDB" id="408631at2759"/>
<sequence length="411" mass="45971">MFMLGPVSALDCIAFCVFLAIQLPLQVGLFETLGVLIPCLPFLLLKLPFQFLKTRFLVPAHRQPPFVAVASPFEDFVIRCVRYAFSNIPPKIGRVFFSKAVALPFLRFRLLRHGFLKTPLHWREYGDGERKRFKGIWIIQDPTKRPDCCIFYAHGGGFMMGSSYFYLEFLLTWLSLLSESGYKNPAIFSLEYTLVPDACFPTQLNQSIAAYEHVSSMVGDASKICVAGDSAGAGIVLTLLFHIARPDAKPRRVSYVPTYSLQKPGFAVLISPWVTMVSPLHRNTESDYLEASHLHGYAKQYAGGAQFVHDPLISPGSCRDVDWWSEALPSRGVHLTYGAEEMLAAGIADLEDFLRRNSFRVTQHAEAGEIHAWPVASLFLCNTIDARKKGLADIVKKIKENITSDEANEGK</sequence>
<protein>
    <submittedName>
        <fullName evidence="5">Alpha/Beta hydrolase protein</fullName>
    </submittedName>
</protein>
<dbReference type="GeneID" id="70178316"/>
<comment type="caution">
    <text evidence="5">The sequence shown here is derived from an EMBL/GenBank/DDBJ whole genome shotgun (WGS) entry which is preliminary data.</text>
</comment>
<feature type="active site" evidence="3">
    <location>
        <position position="230"/>
    </location>
</feature>
<proteinExistence type="inferred from homology"/>